<evidence type="ECO:0000256" key="5">
    <source>
        <dbReference type="ARBA" id="ARBA00023125"/>
    </source>
</evidence>
<evidence type="ECO:0000256" key="1">
    <source>
        <dbReference type="ARBA" id="ARBA00000213"/>
    </source>
</evidence>
<evidence type="ECO:0000256" key="6">
    <source>
        <dbReference type="ARBA" id="ARBA00023235"/>
    </source>
</evidence>
<dbReference type="InterPro" id="IPR003601">
    <property type="entry name" value="Topo_IA_2"/>
</dbReference>
<protein>
    <recommendedName>
        <fullName evidence="3">DNA topoisomerase</fullName>
        <ecNumber evidence="3">5.6.2.1</ecNumber>
    </recommendedName>
    <alternativeName>
        <fullName evidence="10">Omega-protein</fullName>
    </alternativeName>
    <alternativeName>
        <fullName evidence="9">Relaxing enzyme</fullName>
    </alternativeName>
    <alternativeName>
        <fullName evidence="7">Swivelase</fullName>
    </alternativeName>
    <alternativeName>
        <fullName evidence="8">Untwisting enzyme</fullName>
    </alternativeName>
</protein>
<dbReference type="InterPro" id="IPR013826">
    <property type="entry name" value="Topo_IA_cen_sub3"/>
</dbReference>
<dbReference type="Pfam" id="PF01131">
    <property type="entry name" value="Topoisom_bac"/>
    <property type="match status" value="1"/>
</dbReference>
<dbReference type="PROSITE" id="PS50880">
    <property type="entry name" value="TOPRIM"/>
    <property type="match status" value="1"/>
</dbReference>
<dbReference type="Pfam" id="PF01751">
    <property type="entry name" value="Toprim"/>
    <property type="match status" value="1"/>
</dbReference>
<dbReference type="GO" id="GO:0006310">
    <property type="term" value="P:DNA recombination"/>
    <property type="evidence" value="ECO:0007669"/>
    <property type="project" value="TreeGrafter"/>
</dbReference>
<keyword evidence="4" id="KW-0799">Topoisomerase</keyword>
<dbReference type="Gene3D" id="1.10.290.10">
    <property type="entry name" value="Topoisomerase I, domain 4"/>
    <property type="match status" value="1"/>
</dbReference>
<dbReference type="EMBL" id="SSFD01000012">
    <property type="protein sequence ID" value="TXH92306.1"/>
    <property type="molecule type" value="Genomic_DNA"/>
</dbReference>
<evidence type="ECO:0000256" key="11">
    <source>
        <dbReference type="SAM" id="MobiDB-lite"/>
    </source>
</evidence>
<dbReference type="Gene3D" id="2.70.20.10">
    <property type="entry name" value="Topoisomerase I, domain 3"/>
    <property type="match status" value="1"/>
</dbReference>
<dbReference type="InterPro" id="IPR003602">
    <property type="entry name" value="Topo_IA_DNA-bd_dom"/>
</dbReference>
<dbReference type="InterPro" id="IPR034144">
    <property type="entry name" value="TOPRIM_TopoIII"/>
</dbReference>
<evidence type="ECO:0000256" key="4">
    <source>
        <dbReference type="ARBA" id="ARBA00023029"/>
    </source>
</evidence>
<dbReference type="Gene3D" id="3.40.50.140">
    <property type="match status" value="1"/>
</dbReference>
<dbReference type="PROSITE" id="PS52039">
    <property type="entry name" value="TOPO_IA_2"/>
    <property type="match status" value="1"/>
</dbReference>
<dbReference type="InterPro" id="IPR013497">
    <property type="entry name" value="Topo_IA_cen"/>
</dbReference>
<accession>A0A5C7TAT5</accession>
<dbReference type="InterPro" id="IPR000380">
    <property type="entry name" value="Topo_IA"/>
</dbReference>
<feature type="domain" description="Toprim" evidence="12">
    <location>
        <begin position="3"/>
        <end position="147"/>
    </location>
</feature>
<keyword evidence="6 14" id="KW-0413">Isomerase</keyword>
<dbReference type="SMART" id="SM00436">
    <property type="entry name" value="TOP1Bc"/>
    <property type="match status" value="1"/>
</dbReference>
<comment type="similarity">
    <text evidence="2">Belongs to the type IA topoisomerase family.</text>
</comment>
<dbReference type="Gene3D" id="1.10.460.10">
    <property type="entry name" value="Topoisomerase I, domain 2"/>
    <property type="match status" value="1"/>
</dbReference>
<dbReference type="PANTHER" id="PTHR11390">
    <property type="entry name" value="PROKARYOTIC DNA TOPOISOMERASE"/>
    <property type="match status" value="1"/>
</dbReference>
<gene>
    <name evidence="14" type="ORF">E6Q80_00775</name>
</gene>
<dbReference type="GO" id="GO:0043597">
    <property type="term" value="C:cytoplasmic replication fork"/>
    <property type="evidence" value="ECO:0007669"/>
    <property type="project" value="TreeGrafter"/>
</dbReference>
<keyword evidence="5" id="KW-0238">DNA-binding</keyword>
<dbReference type="CDD" id="cd03362">
    <property type="entry name" value="TOPRIM_TopoIA_TopoIII"/>
    <property type="match status" value="1"/>
</dbReference>
<feature type="region of interest" description="Disordered" evidence="11">
    <location>
        <begin position="599"/>
        <end position="634"/>
    </location>
</feature>
<evidence type="ECO:0000256" key="2">
    <source>
        <dbReference type="ARBA" id="ARBA00009446"/>
    </source>
</evidence>
<dbReference type="PANTHER" id="PTHR11390:SF21">
    <property type="entry name" value="DNA TOPOISOMERASE 3-ALPHA"/>
    <property type="match status" value="1"/>
</dbReference>
<dbReference type="Proteomes" id="UP000321192">
    <property type="component" value="Unassembled WGS sequence"/>
</dbReference>
<dbReference type="GO" id="GO:0003917">
    <property type="term" value="F:DNA topoisomerase type I (single strand cut, ATP-independent) activity"/>
    <property type="evidence" value="ECO:0007669"/>
    <property type="project" value="UniProtKB-EC"/>
</dbReference>
<comment type="catalytic activity">
    <reaction evidence="1">
        <text>ATP-independent breakage of single-stranded DNA, followed by passage and rejoining.</text>
        <dbReference type="EC" id="5.6.2.1"/>
    </reaction>
</comment>
<evidence type="ECO:0000256" key="7">
    <source>
        <dbReference type="ARBA" id="ARBA00030003"/>
    </source>
</evidence>
<evidence type="ECO:0000259" key="13">
    <source>
        <dbReference type="PROSITE" id="PS52039"/>
    </source>
</evidence>
<dbReference type="SUPFAM" id="SSF56712">
    <property type="entry name" value="Prokaryotic type I DNA topoisomerase"/>
    <property type="match status" value="1"/>
</dbReference>
<evidence type="ECO:0000256" key="3">
    <source>
        <dbReference type="ARBA" id="ARBA00012891"/>
    </source>
</evidence>
<dbReference type="GO" id="GO:0006281">
    <property type="term" value="P:DNA repair"/>
    <property type="evidence" value="ECO:0007669"/>
    <property type="project" value="TreeGrafter"/>
</dbReference>
<sequence>MTTKTYIAEKYAVAKAIASVLPGPTTGGPSQGWFEKPDGTRITWSVGHILELCMPEDYDPALQRWRIDDYPVFPEEWKLKPIENTKAQFKTIQKLLRDTTVVVHAGDPDREGQLLIDEILEFCGYTGKVRRILPNDNERTAIAAAVKAEQDNTKFKGLYEAGKARQRADFLVGINGTRVATQGLGDGRLISVGRVQTVVVWLVVKRDREIEKFSSANFYEFEIDVKTPAGEVMTLTHAPALADRVWDKSAADGVLAGVSAQRTARANVSAESKRELSPLPYTLRTFQQDANKRFKWAASKSLKVLQATYLAGYTTYPRTDIPYLRDGQKGEVPGILEAIGKWNRTAPVHALFSKTEGTPVLSDRLFDTSKVKEHHGIIPSKKPFEGIDKDTKGEGAQAYELIALRYLMALMPHREFVETRVIAEFGGRRFTAKADKTTVAGWRALDPTQDPNPLPALQDGDTLQLVEARLVAKKTTPPKPYTEATLLGDMSEIAKFVENPVLKEKLKETSGIGTPATQAETIETIVQREYVYRKGSEIRSTELGRSLVDNMPSALVDPGVTALWEEALSNLEAGLISIDDFMAKIEMFTERLIEEMKVRSKSTKIRGAGAPNAPRREAGPGRKSPPSLRKKRAA</sequence>
<dbReference type="InterPro" id="IPR006171">
    <property type="entry name" value="TOPRIM_dom"/>
</dbReference>
<dbReference type="SMART" id="SM00493">
    <property type="entry name" value="TOPRIM"/>
    <property type="match status" value="1"/>
</dbReference>
<evidence type="ECO:0000256" key="9">
    <source>
        <dbReference type="ARBA" id="ARBA00032235"/>
    </source>
</evidence>
<name>A0A5C7TAT5_THASP</name>
<feature type="domain" description="Topo IA-type catalytic" evidence="13">
    <location>
        <begin position="155"/>
        <end position="593"/>
    </location>
</feature>
<dbReference type="RefSeq" id="WP_276656320.1">
    <property type="nucleotide sequence ID" value="NZ_SSFD01000012.1"/>
</dbReference>
<evidence type="ECO:0000259" key="12">
    <source>
        <dbReference type="PROSITE" id="PS50880"/>
    </source>
</evidence>
<dbReference type="InterPro" id="IPR013825">
    <property type="entry name" value="Topo_IA_cen_sub2"/>
</dbReference>
<evidence type="ECO:0000256" key="10">
    <source>
        <dbReference type="ARBA" id="ARBA00032877"/>
    </source>
</evidence>
<dbReference type="InterPro" id="IPR013824">
    <property type="entry name" value="Topo_IA_cen_sub1"/>
</dbReference>
<organism evidence="14 15">
    <name type="scientific">Thauera aminoaromatica</name>
    <dbReference type="NCBI Taxonomy" id="164330"/>
    <lineage>
        <taxon>Bacteria</taxon>
        <taxon>Pseudomonadati</taxon>
        <taxon>Pseudomonadota</taxon>
        <taxon>Betaproteobacteria</taxon>
        <taxon>Rhodocyclales</taxon>
        <taxon>Zoogloeaceae</taxon>
        <taxon>Thauera</taxon>
    </lineage>
</organism>
<proteinExistence type="inferred from homology"/>
<evidence type="ECO:0000256" key="8">
    <source>
        <dbReference type="ARBA" id="ARBA00031985"/>
    </source>
</evidence>
<evidence type="ECO:0000313" key="15">
    <source>
        <dbReference type="Proteomes" id="UP000321192"/>
    </source>
</evidence>
<evidence type="ECO:0000313" key="14">
    <source>
        <dbReference type="EMBL" id="TXH92306.1"/>
    </source>
</evidence>
<dbReference type="GO" id="GO:0006265">
    <property type="term" value="P:DNA topological change"/>
    <property type="evidence" value="ECO:0007669"/>
    <property type="project" value="InterPro"/>
</dbReference>
<reference evidence="14 15" key="1">
    <citation type="submission" date="2018-09" db="EMBL/GenBank/DDBJ databases">
        <title>Metagenome Assembled Genomes from an Advanced Water Purification Facility.</title>
        <authorList>
            <person name="Stamps B.W."/>
            <person name="Spear J.R."/>
        </authorList>
    </citation>
    <scope>NUCLEOTIDE SEQUENCE [LARGE SCALE GENOMIC DNA]</scope>
    <source>
        <strain evidence="14">Bin_27_1</strain>
    </source>
</reference>
<dbReference type="AlphaFoldDB" id="A0A5C7TAT5"/>
<dbReference type="GO" id="GO:0003677">
    <property type="term" value="F:DNA binding"/>
    <property type="evidence" value="ECO:0007669"/>
    <property type="project" value="UniProtKB-KW"/>
</dbReference>
<dbReference type="PRINTS" id="PR00417">
    <property type="entry name" value="PRTPISMRASEI"/>
</dbReference>
<dbReference type="InterPro" id="IPR023405">
    <property type="entry name" value="Topo_IA_core_domain"/>
</dbReference>
<dbReference type="SMART" id="SM00437">
    <property type="entry name" value="TOP1Ac"/>
    <property type="match status" value="1"/>
</dbReference>
<dbReference type="EC" id="5.6.2.1" evidence="3"/>
<comment type="caution">
    <text evidence="14">The sequence shown here is derived from an EMBL/GenBank/DDBJ whole genome shotgun (WGS) entry which is preliminary data.</text>
</comment>